<keyword evidence="2" id="KW-0472">Membrane</keyword>
<evidence type="ECO:0000313" key="3">
    <source>
        <dbReference type="EMBL" id="PWJ52911.1"/>
    </source>
</evidence>
<organism evidence="3 4">
    <name type="scientific">Quadrisphaera granulorum</name>
    <dbReference type="NCBI Taxonomy" id="317664"/>
    <lineage>
        <taxon>Bacteria</taxon>
        <taxon>Bacillati</taxon>
        <taxon>Actinomycetota</taxon>
        <taxon>Actinomycetes</taxon>
        <taxon>Kineosporiales</taxon>
        <taxon>Kineosporiaceae</taxon>
        <taxon>Quadrisphaera</taxon>
    </lineage>
</organism>
<dbReference type="EMBL" id="QGDQ01000016">
    <property type="protein sequence ID" value="PWJ52911.1"/>
    <property type="molecule type" value="Genomic_DNA"/>
</dbReference>
<keyword evidence="2" id="KW-1133">Transmembrane helix</keyword>
<feature type="transmembrane region" description="Helical" evidence="2">
    <location>
        <begin position="6"/>
        <end position="27"/>
    </location>
</feature>
<name>A0A316A4T6_9ACTN</name>
<comment type="caution">
    <text evidence="3">The sequence shown here is derived from an EMBL/GenBank/DDBJ whole genome shotgun (WGS) entry which is preliminary data.</text>
</comment>
<gene>
    <name evidence="3" type="ORF">BXY45_11647</name>
</gene>
<protein>
    <submittedName>
        <fullName evidence="3">Uncharacterized protein</fullName>
    </submittedName>
</protein>
<dbReference type="AlphaFoldDB" id="A0A316A4T6"/>
<keyword evidence="4" id="KW-1185">Reference proteome</keyword>
<dbReference type="RefSeq" id="WP_177524087.1">
    <property type="nucleotide sequence ID" value="NZ_QGDQ01000016.1"/>
</dbReference>
<proteinExistence type="predicted"/>
<feature type="region of interest" description="Disordered" evidence="1">
    <location>
        <begin position="26"/>
        <end position="103"/>
    </location>
</feature>
<feature type="compositionally biased region" description="Gly residues" evidence="1">
    <location>
        <begin position="70"/>
        <end position="103"/>
    </location>
</feature>
<keyword evidence="2" id="KW-0812">Transmembrane</keyword>
<accession>A0A316A4T6</accession>
<sequence>MHPGLVVFGIAVFAVVGLIAALSNASSIRSPRNGRRRADGSTAPFVGSDSGGYDSGSTSGHGHHSHHGDGGSFGGGGWFGGGGDGGFGSGGSDGGGGGGGGGD</sequence>
<evidence type="ECO:0000313" key="4">
    <source>
        <dbReference type="Proteomes" id="UP000245469"/>
    </source>
</evidence>
<evidence type="ECO:0000256" key="2">
    <source>
        <dbReference type="SAM" id="Phobius"/>
    </source>
</evidence>
<reference evidence="3 4" key="1">
    <citation type="submission" date="2018-03" db="EMBL/GenBank/DDBJ databases">
        <title>Genomic Encyclopedia of Archaeal and Bacterial Type Strains, Phase II (KMG-II): from individual species to whole genera.</title>
        <authorList>
            <person name="Goeker M."/>
        </authorList>
    </citation>
    <scope>NUCLEOTIDE SEQUENCE [LARGE SCALE GENOMIC DNA]</scope>
    <source>
        <strain evidence="3 4">DSM 44889</strain>
    </source>
</reference>
<evidence type="ECO:0000256" key="1">
    <source>
        <dbReference type="SAM" id="MobiDB-lite"/>
    </source>
</evidence>
<dbReference type="Proteomes" id="UP000245469">
    <property type="component" value="Unassembled WGS sequence"/>
</dbReference>